<dbReference type="VEuPathDB" id="FungiDB:PTTG_26500"/>
<organism evidence="2">
    <name type="scientific">Puccinia triticina (isolate 1-1 / race 1 (BBBD))</name>
    <name type="common">Brown leaf rust fungus</name>
    <dbReference type="NCBI Taxonomy" id="630390"/>
    <lineage>
        <taxon>Eukaryota</taxon>
        <taxon>Fungi</taxon>
        <taxon>Dikarya</taxon>
        <taxon>Basidiomycota</taxon>
        <taxon>Pucciniomycotina</taxon>
        <taxon>Pucciniomycetes</taxon>
        <taxon>Pucciniales</taxon>
        <taxon>Pucciniaceae</taxon>
        <taxon>Puccinia</taxon>
    </lineage>
</organism>
<keyword evidence="4" id="KW-1185">Reference proteome</keyword>
<dbReference type="EMBL" id="ADAS02000024">
    <property type="protein sequence ID" value="OAV95904.1"/>
    <property type="molecule type" value="Genomic_DNA"/>
</dbReference>
<gene>
    <name evidence="2" type="ORF">PTTG_26500</name>
</gene>
<reference evidence="2" key="2">
    <citation type="submission" date="2016-05" db="EMBL/GenBank/DDBJ databases">
        <title>Comparative analysis highlights variable genome content of wheat rusts and divergence of the mating loci.</title>
        <authorList>
            <person name="Cuomo C.A."/>
            <person name="Bakkeren G."/>
            <person name="Szabo L."/>
            <person name="Khalil H."/>
            <person name="Joly D."/>
            <person name="Goldberg J."/>
            <person name="Young S."/>
            <person name="Zeng Q."/>
            <person name="Fellers J."/>
        </authorList>
    </citation>
    <scope>NUCLEOTIDE SEQUENCE [LARGE SCALE GENOMIC DNA]</scope>
    <source>
        <strain evidence="2">1-1 BBBD Race 1</strain>
    </source>
</reference>
<proteinExistence type="predicted"/>
<reference evidence="3 4" key="3">
    <citation type="journal article" date="2017" name="G3 (Bethesda)">
        <title>Comparative analysis highlights variable genome content of wheat rusts and divergence of the mating loci.</title>
        <authorList>
            <person name="Cuomo C.A."/>
            <person name="Bakkeren G."/>
            <person name="Khalil H.B."/>
            <person name="Panwar V."/>
            <person name="Joly D."/>
            <person name="Linning R."/>
            <person name="Sakthikumar S."/>
            <person name="Song X."/>
            <person name="Adiconis X."/>
            <person name="Fan L."/>
            <person name="Goldberg J.M."/>
            <person name="Levin J.Z."/>
            <person name="Young S."/>
            <person name="Zeng Q."/>
            <person name="Anikster Y."/>
            <person name="Bruce M."/>
            <person name="Wang M."/>
            <person name="Yin C."/>
            <person name="McCallum B."/>
            <person name="Szabo L.J."/>
            <person name="Hulbert S."/>
            <person name="Chen X."/>
            <person name="Fellers J.P."/>
        </authorList>
    </citation>
    <scope>NUCLEOTIDE SEQUENCE</scope>
    <source>
        <strain evidence="3">isolate 1-1 / race 1 (BBBD)</strain>
        <strain evidence="4">Isolate 1-1 / race 1 (BBBD)</strain>
    </source>
</reference>
<reference evidence="3" key="4">
    <citation type="submission" date="2025-05" db="UniProtKB">
        <authorList>
            <consortium name="EnsemblFungi"/>
        </authorList>
    </citation>
    <scope>IDENTIFICATION</scope>
    <source>
        <strain evidence="3">isolate 1-1 / race 1 (BBBD)</strain>
    </source>
</reference>
<dbReference type="Proteomes" id="UP000005240">
    <property type="component" value="Unassembled WGS sequence"/>
</dbReference>
<evidence type="ECO:0000313" key="2">
    <source>
        <dbReference type="EMBL" id="OAV95904.1"/>
    </source>
</evidence>
<accession>A0A180GTQ2</accession>
<dbReference type="EnsemblFungi" id="PTTG_26500-t43_1">
    <property type="protein sequence ID" value="PTTG_26500-t43_1-p1"/>
    <property type="gene ID" value="PTTG_26500"/>
</dbReference>
<evidence type="ECO:0000256" key="1">
    <source>
        <dbReference type="SAM" id="MobiDB-lite"/>
    </source>
</evidence>
<protein>
    <submittedName>
        <fullName evidence="2 3">Uncharacterized protein</fullName>
    </submittedName>
</protein>
<evidence type="ECO:0000313" key="4">
    <source>
        <dbReference type="Proteomes" id="UP000005240"/>
    </source>
</evidence>
<evidence type="ECO:0000313" key="3">
    <source>
        <dbReference type="EnsemblFungi" id="PTTG_26500-t43_1-p1"/>
    </source>
</evidence>
<feature type="compositionally biased region" description="Polar residues" evidence="1">
    <location>
        <begin position="35"/>
        <end position="47"/>
    </location>
</feature>
<reference evidence="2" key="1">
    <citation type="submission" date="2009-11" db="EMBL/GenBank/DDBJ databases">
        <authorList>
            <consortium name="The Broad Institute Genome Sequencing Platform"/>
            <person name="Ward D."/>
            <person name="Feldgarden M."/>
            <person name="Earl A."/>
            <person name="Young S.K."/>
            <person name="Zeng Q."/>
            <person name="Koehrsen M."/>
            <person name="Alvarado L."/>
            <person name="Berlin A."/>
            <person name="Bochicchio J."/>
            <person name="Borenstein D."/>
            <person name="Chapman S.B."/>
            <person name="Chen Z."/>
            <person name="Engels R."/>
            <person name="Freedman E."/>
            <person name="Gellesch M."/>
            <person name="Goldberg J."/>
            <person name="Griggs A."/>
            <person name="Gujja S."/>
            <person name="Heilman E."/>
            <person name="Heiman D."/>
            <person name="Hepburn T."/>
            <person name="Howarth C."/>
            <person name="Jen D."/>
            <person name="Larson L."/>
            <person name="Lewis B."/>
            <person name="Mehta T."/>
            <person name="Park D."/>
            <person name="Pearson M."/>
            <person name="Roberts A."/>
            <person name="Saif S."/>
            <person name="Shea T."/>
            <person name="Shenoy N."/>
            <person name="Sisk P."/>
            <person name="Stolte C."/>
            <person name="Sykes S."/>
            <person name="Thomson T."/>
            <person name="Walk T."/>
            <person name="White J."/>
            <person name="Yandava C."/>
            <person name="Izard J."/>
            <person name="Baranova O.V."/>
            <person name="Blanton J.M."/>
            <person name="Tanner A.C."/>
            <person name="Dewhirst F.E."/>
            <person name="Haas B."/>
            <person name="Nusbaum C."/>
            <person name="Birren B."/>
        </authorList>
    </citation>
    <scope>NUCLEOTIDE SEQUENCE [LARGE SCALE GENOMIC DNA]</scope>
    <source>
        <strain evidence="2">1-1 BBBD Race 1</strain>
    </source>
</reference>
<dbReference type="AlphaFoldDB" id="A0A180GTQ2"/>
<feature type="region of interest" description="Disordered" evidence="1">
    <location>
        <begin position="33"/>
        <end position="53"/>
    </location>
</feature>
<sequence>MFCASGAVAMRDCVWREGLTILKAKLRLVRVERPQVTQTEPASSANTPDDEGKYEGKLLYKENKFPLVLQHAYKNRTGTHENPEANLIRQLKETRDTRRCRMNGCHDHDTDYVSLPPEHKSVNVIPGMGISKS</sequence>
<name>A0A180GTQ2_PUCT1</name>